<dbReference type="Gene3D" id="3.90.640.20">
    <property type="entry name" value="Heat-shock cognate protein, ATPase"/>
    <property type="match status" value="1"/>
</dbReference>
<evidence type="ECO:0000259" key="5">
    <source>
        <dbReference type="Pfam" id="PF13739"/>
    </source>
</evidence>
<dbReference type="InterPro" id="IPR037126">
    <property type="entry name" value="PdaC/RsiV-like_sf"/>
</dbReference>
<dbReference type="AlphaFoldDB" id="A0A5C4SWY5"/>
<dbReference type="Gene3D" id="3.30.457.10">
    <property type="entry name" value="Copper amine oxidase-like, N-terminal domain"/>
    <property type="match status" value="1"/>
</dbReference>
<proteinExistence type="predicted"/>
<dbReference type="Proteomes" id="UP000307943">
    <property type="component" value="Unassembled WGS sequence"/>
</dbReference>
<feature type="transmembrane region" description="Helical" evidence="2">
    <location>
        <begin position="40"/>
        <end position="61"/>
    </location>
</feature>
<dbReference type="InterPro" id="IPR025303">
    <property type="entry name" value="PdaC"/>
</dbReference>
<dbReference type="InterPro" id="IPR012854">
    <property type="entry name" value="Cu_amine_oxidase-like_N"/>
</dbReference>
<keyword evidence="7" id="KW-1185">Reference proteome</keyword>
<feature type="domain" description="Copper amine oxidase-like N-terminal" evidence="3">
    <location>
        <begin position="80"/>
        <end position="181"/>
    </location>
</feature>
<evidence type="ECO:0000256" key="1">
    <source>
        <dbReference type="SAM" id="MobiDB-lite"/>
    </source>
</evidence>
<evidence type="ECO:0000313" key="7">
    <source>
        <dbReference type="Proteomes" id="UP000307943"/>
    </source>
</evidence>
<keyword evidence="2" id="KW-0812">Transmembrane</keyword>
<protein>
    <submittedName>
        <fullName evidence="6">DUF4163 domain-containing protein</fullName>
    </submittedName>
</protein>
<evidence type="ECO:0000313" key="6">
    <source>
        <dbReference type="EMBL" id="TNJ58657.1"/>
    </source>
</evidence>
<evidence type="ECO:0000259" key="3">
    <source>
        <dbReference type="Pfam" id="PF07833"/>
    </source>
</evidence>
<keyword evidence="2" id="KW-1133">Transmembrane helix</keyword>
<dbReference type="EMBL" id="VDCQ01000098">
    <property type="protein sequence ID" value="TNJ58657.1"/>
    <property type="molecule type" value="Genomic_DNA"/>
</dbReference>
<accession>A0A5C4SWY5</accession>
<feature type="region of interest" description="Disordered" evidence="1">
    <location>
        <begin position="1"/>
        <end position="34"/>
    </location>
</feature>
<organism evidence="6 7">
    <name type="scientific">Paenibacillus hemerocallicola</name>
    <dbReference type="NCBI Taxonomy" id="1172614"/>
    <lineage>
        <taxon>Bacteria</taxon>
        <taxon>Bacillati</taxon>
        <taxon>Bacillota</taxon>
        <taxon>Bacilli</taxon>
        <taxon>Bacillales</taxon>
        <taxon>Paenibacillaceae</taxon>
        <taxon>Paenibacillus</taxon>
    </lineage>
</organism>
<dbReference type="InterPro" id="IPR021729">
    <property type="entry name" value="DUF3298"/>
</dbReference>
<dbReference type="InterPro" id="IPR036582">
    <property type="entry name" value="Mao_N_sf"/>
</dbReference>
<reference evidence="6 7" key="1">
    <citation type="submission" date="2019-05" db="EMBL/GenBank/DDBJ databases">
        <title>We sequenced the genome of Paenibacillus hemerocallicola KCTC 33185 for further insight into its adaptation and study the phylogeny of Paenibacillus.</title>
        <authorList>
            <person name="Narsing Rao M.P."/>
        </authorList>
    </citation>
    <scope>NUCLEOTIDE SEQUENCE [LARGE SCALE GENOMIC DNA]</scope>
    <source>
        <strain evidence="6 7">KCTC 33185</strain>
    </source>
</reference>
<dbReference type="OrthoDB" id="5637at2"/>
<feature type="domain" description="DUF3298" evidence="4">
    <location>
        <begin position="325"/>
        <end position="390"/>
    </location>
</feature>
<keyword evidence="2" id="KW-0472">Membrane</keyword>
<gene>
    <name evidence="6" type="ORF">FE784_37890</name>
</gene>
<name>A0A5C4SWY5_9BACL</name>
<dbReference type="Pfam" id="PF07833">
    <property type="entry name" value="Cu_amine_oxidN1"/>
    <property type="match status" value="1"/>
</dbReference>
<dbReference type="Gene3D" id="3.30.565.40">
    <property type="entry name" value="Fervidobacterium nodosum Rt17-B1 like"/>
    <property type="match status" value="1"/>
</dbReference>
<evidence type="ECO:0000256" key="2">
    <source>
        <dbReference type="SAM" id="Phobius"/>
    </source>
</evidence>
<evidence type="ECO:0000259" key="4">
    <source>
        <dbReference type="Pfam" id="PF11738"/>
    </source>
</evidence>
<sequence length="394" mass="43703">MGPSEYGTGKGRGQMNRRQSHLAQQQHLTRKPPRHSRNMLLALCAGVMLAAGPAVVGYPAAQVRAETAGPLSIVSQQIVIDGNSVMLPTANVDGNTYIGLRSLNEQLGLATDWNPDERMVTASGRGRTLTLELDNGMYTLNGQNLYGLPAILQDGSVYMPLRFLLEQMGYGISYDPASRVIGIETIRENDLTIETFKIAEERVKQSLLVHYPQIAGFANADIQQSINAFLKEEAETHAKWGRDELSGAAAGNAEAEADNDKLAIPPVSYEGTYRITYNQNNRLSLYVDYYIYTGGAHGLTVRQPYTFDLLTGKQLSLKEASEGNANYVAIINDVIRTHIRELDLPMLASFESIEPERAFFLKNDAVVIYFEQYEYTPYAAGMPEFEIPFEAFRK</sequence>
<feature type="domain" description="Deacetylase PdaC" evidence="5">
    <location>
        <begin position="207"/>
        <end position="300"/>
    </location>
</feature>
<comment type="caution">
    <text evidence="6">The sequence shown here is derived from an EMBL/GenBank/DDBJ whole genome shotgun (WGS) entry which is preliminary data.</text>
</comment>
<dbReference type="Pfam" id="PF11738">
    <property type="entry name" value="DUF3298"/>
    <property type="match status" value="1"/>
</dbReference>
<dbReference type="SUPFAM" id="SSF55383">
    <property type="entry name" value="Copper amine oxidase, domain N"/>
    <property type="match status" value="1"/>
</dbReference>
<dbReference type="Pfam" id="PF13739">
    <property type="entry name" value="PdaC"/>
    <property type="match status" value="1"/>
</dbReference>